<sequence length="67" mass="7496">MGEREKIAGTTAATPGVEATVVVPARSSGTNTRYRSLSVTSRRLWRMGKRQLARPPRRRRRDTRSAA</sequence>
<evidence type="ECO:0000256" key="1">
    <source>
        <dbReference type="SAM" id="MobiDB-lite"/>
    </source>
</evidence>
<evidence type="ECO:0000313" key="2">
    <source>
        <dbReference type="EMBL" id="KOF83855.1"/>
    </source>
</evidence>
<reference evidence="2" key="1">
    <citation type="submission" date="2015-07" db="EMBL/GenBank/DDBJ databases">
        <title>MeaNS - Measles Nucleotide Surveillance Program.</title>
        <authorList>
            <person name="Tran T."/>
            <person name="Druce J."/>
        </authorList>
    </citation>
    <scope>NUCLEOTIDE SEQUENCE</scope>
    <source>
        <strain evidence="2">UCB-OBI-ISO-001</strain>
        <tissue evidence="2">Gonad</tissue>
    </source>
</reference>
<proteinExistence type="predicted"/>
<dbReference type="EMBL" id="KQ419353">
    <property type="protein sequence ID" value="KOF83855.1"/>
    <property type="molecule type" value="Genomic_DNA"/>
</dbReference>
<accession>A0A0L8H4Z3</accession>
<name>A0A0L8H4Z3_OCTBM</name>
<dbReference type="AlphaFoldDB" id="A0A0L8H4Z3"/>
<organism evidence="2">
    <name type="scientific">Octopus bimaculoides</name>
    <name type="common">California two-spotted octopus</name>
    <dbReference type="NCBI Taxonomy" id="37653"/>
    <lineage>
        <taxon>Eukaryota</taxon>
        <taxon>Metazoa</taxon>
        <taxon>Spiralia</taxon>
        <taxon>Lophotrochozoa</taxon>
        <taxon>Mollusca</taxon>
        <taxon>Cephalopoda</taxon>
        <taxon>Coleoidea</taxon>
        <taxon>Octopodiformes</taxon>
        <taxon>Octopoda</taxon>
        <taxon>Incirrata</taxon>
        <taxon>Octopodidae</taxon>
        <taxon>Octopus</taxon>
    </lineage>
</organism>
<gene>
    <name evidence="2" type="ORF">OCBIM_22023127mg</name>
</gene>
<feature type="region of interest" description="Disordered" evidence="1">
    <location>
        <begin position="46"/>
        <end position="67"/>
    </location>
</feature>
<protein>
    <submittedName>
        <fullName evidence="2">Uncharacterized protein</fullName>
    </submittedName>
</protein>